<gene>
    <name evidence="1" type="ORF">FHL15_007373</name>
</gene>
<comment type="caution">
    <text evidence="1">The sequence shown here is derived from an EMBL/GenBank/DDBJ whole genome shotgun (WGS) entry which is preliminary data.</text>
</comment>
<dbReference type="OrthoDB" id="4624583at2759"/>
<reference evidence="2" key="1">
    <citation type="submission" date="2019-06" db="EMBL/GenBank/DDBJ databases">
        <title>Draft genome sequence of the griseofulvin-producing fungus Xylaria cubensis strain G536.</title>
        <authorList>
            <person name="Mead M.E."/>
            <person name="Raja H.A."/>
            <person name="Steenwyk J.L."/>
            <person name="Knowles S.L."/>
            <person name="Oberlies N.H."/>
            <person name="Rokas A."/>
        </authorList>
    </citation>
    <scope>NUCLEOTIDE SEQUENCE [LARGE SCALE GENOMIC DNA]</scope>
    <source>
        <strain evidence="2">G536</strain>
    </source>
</reference>
<dbReference type="Proteomes" id="UP000319160">
    <property type="component" value="Unassembled WGS sequence"/>
</dbReference>
<evidence type="ECO:0000313" key="2">
    <source>
        <dbReference type="Proteomes" id="UP000319160"/>
    </source>
</evidence>
<proteinExistence type="predicted"/>
<keyword evidence="2" id="KW-1185">Reference proteome</keyword>
<dbReference type="AlphaFoldDB" id="A0A553HV38"/>
<evidence type="ECO:0000313" key="1">
    <source>
        <dbReference type="EMBL" id="TRX91820.1"/>
    </source>
</evidence>
<name>A0A553HV38_9PEZI</name>
<organism evidence="1 2">
    <name type="scientific">Xylaria flabelliformis</name>
    <dbReference type="NCBI Taxonomy" id="2512241"/>
    <lineage>
        <taxon>Eukaryota</taxon>
        <taxon>Fungi</taxon>
        <taxon>Dikarya</taxon>
        <taxon>Ascomycota</taxon>
        <taxon>Pezizomycotina</taxon>
        <taxon>Sordariomycetes</taxon>
        <taxon>Xylariomycetidae</taxon>
        <taxon>Xylariales</taxon>
        <taxon>Xylariaceae</taxon>
        <taxon>Xylaria</taxon>
    </lineage>
</organism>
<dbReference type="EMBL" id="VFLP01000042">
    <property type="protein sequence ID" value="TRX91820.1"/>
    <property type="molecule type" value="Genomic_DNA"/>
</dbReference>
<accession>A0A553HV38</accession>
<sequence>MRPDALMALIIFGIIRGIRTLSINRQPTLSRRLETSTCEFYGYVDDKGVYNEYTIEMAGWGNDGSSSNCAIGVLSYIQSQCRTNLDNFSCTQIYENLHDTRVSFRINKAAISQPGCVTQALRLASSASHDEQTIECACLAECWPSEITLEDSDYE</sequence>
<protein>
    <submittedName>
        <fullName evidence="1">Uncharacterized protein</fullName>
    </submittedName>
</protein>